<name>A0ABM7N144_ERWRD</name>
<organism evidence="7 8">
    <name type="scientific">Erwinia rhapontici</name>
    <name type="common">Pectobacterium rhapontici</name>
    <dbReference type="NCBI Taxonomy" id="55212"/>
    <lineage>
        <taxon>Bacteria</taxon>
        <taxon>Pseudomonadati</taxon>
        <taxon>Pseudomonadota</taxon>
        <taxon>Gammaproteobacteria</taxon>
        <taxon>Enterobacterales</taxon>
        <taxon>Erwiniaceae</taxon>
        <taxon>Erwinia</taxon>
    </lineage>
</organism>
<proteinExistence type="inferred from homology"/>
<protein>
    <submittedName>
        <fullName evidence="7">Peptide ABC transporter substrate-binding protein</fullName>
    </submittedName>
</protein>
<dbReference type="InterPro" id="IPR000914">
    <property type="entry name" value="SBP_5_dom"/>
</dbReference>
<evidence type="ECO:0000259" key="6">
    <source>
        <dbReference type="Pfam" id="PF00496"/>
    </source>
</evidence>
<dbReference type="Pfam" id="PF00496">
    <property type="entry name" value="SBP_bac_5"/>
    <property type="match status" value="1"/>
</dbReference>
<evidence type="ECO:0000256" key="4">
    <source>
        <dbReference type="ARBA" id="ARBA00022729"/>
    </source>
</evidence>
<dbReference type="Gene3D" id="3.10.105.10">
    <property type="entry name" value="Dipeptide-binding Protein, Domain 3"/>
    <property type="match status" value="1"/>
</dbReference>
<dbReference type="InterPro" id="IPR039424">
    <property type="entry name" value="SBP_5"/>
</dbReference>
<dbReference type="PIRSF" id="PIRSF002741">
    <property type="entry name" value="MppA"/>
    <property type="match status" value="1"/>
</dbReference>
<accession>A0ABM7N144</accession>
<dbReference type="InterPro" id="IPR006311">
    <property type="entry name" value="TAT_signal"/>
</dbReference>
<dbReference type="InterPro" id="IPR030678">
    <property type="entry name" value="Peptide/Ni-bd"/>
</dbReference>
<feature type="signal peptide" evidence="5">
    <location>
        <begin position="1"/>
        <end position="32"/>
    </location>
</feature>
<evidence type="ECO:0000256" key="1">
    <source>
        <dbReference type="ARBA" id="ARBA00004196"/>
    </source>
</evidence>
<comment type="subcellular location">
    <subcellularLocation>
        <location evidence="1">Cell envelope</location>
    </subcellularLocation>
</comment>
<keyword evidence="4 5" id="KW-0732">Signal</keyword>
<dbReference type="SUPFAM" id="SSF53850">
    <property type="entry name" value="Periplasmic binding protein-like II"/>
    <property type="match status" value="1"/>
</dbReference>
<evidence type="ECO:0000256" key="3">
    <source>
        <dbReference type="ARBA" id="ARBA00022448"/>
    </source>
</evidence>
<dbReference type="RefSeq" id="WP_200641986.1">
    <property type="nucleotide sequence ID" value="NZ_AP024329.1"/>
</dbReference>
<evidence type="ECO:0000313" key="8">
    <source>
        <dbReference type="Proteomes" id="UP000677515"/>
    </source>
</evidence>
<gene>
    <name evidence="7" type="ORF">ERHA53_24040</name>
</gene>
<evidence type="ECO:0000256" key="2">
    <source>
        <dbReference type="ARBA" id="ARBA00005695"/>
    </source>
</evidence>
<comment type="similarity">
    <text evidence="2">Belongs to the bacterial solute-binding protein 5 family.</text>
</comment>
<reference evidence="7 8" key="1">
    <citation type="submission" date="2021-01" db="EMBL/GenBank/DDBJ databases">
        <title>Complete genome sequence of Erwinia rhapontici MAFF 311153.</title>
        <authorList>
            <person name="Morohoshi T."/>
            <person name="Someya N."/>
        </authorList>
    </citation>
    <scope>NUCLEOTIDE SEQUENCE [LARGE SCALE GENOMIC DNA]</scope>
    <source>
        <strain evidence="7 8">MAFF 311153</strain>
    </source>
</reference>
<dbReference type="CDD" id="cd08503">
    <property type="entry name" value="PBP2_NikA_DppA_OppA_like_17"/>
    <property type="match status" value="1"/>
</dbReference>
<dbReference type="PANTHER" id="PTHR30290">
    <property type="entry name" value="PERIPLASMIC BINDING COMPONENT OF ABC TRANSPORTER"/>
    <property type="match status" value="1"/>
</dbReference>
<evidence type="ECO:0000256" key="5">
    <source>
        <dbReference type="SAM" id="SignalP"/>
    </source>
</evidence>
<sequence>MTHSFNRRDFIKASLAASVVASGLSLTLTARAAETTVKKGGHLKLGIDGAATTDQLDPASWISAYMMVVGCAWGDTLIRTDAKTGKALPGLAESWEASDKSTRWLFTLRKGVLFHNGQSLTADDVVKTIERHRDAKFRSGVIAYLSAIKSVTAQGDKIEIVLSESNVDFPLVLSLWNLQIQPGGGFDNPNAGIGTGPYRLVKFEPGVYAQLEKNPHDWDAERGHVDSAEVIAINDASARVAALSTGKVHFISSLNPKIVALLQRGPVTLYNTPGRGHYTLPMMVDQAPFSNNDLRLALKYAIDREQILQRVLGGYGSLGNDFPVNAAYPLFPSEIPQRTYDPDKAAFHFKKSGYSGPIVLDTAEGVFPGAVDAATLFQLSAQKAGIKLDIRRQPDDGYWNNVWRSKPFCVSSWGTRLTQDLIYSLELGPTSASNETHFANPQFASLLKLARGEEDEAKRRALYHDIALIVRDEGGTLLPVFNNYLNASSNRLQGYVEDVGNDLSNGHVISRVWLTS</sequence>
<dbReference type="EMBL" id="AP024329">
    <property type="protein sequence ID" value="BCQ35061.1"/>
    <property type="molecule type" value="Genomic_DNA"/>
</dbReference>
<dbReference type="Proteomes" id="UP000677515">
    <property type="component" value="Chromosome"/>
</dbReference>
<feature type="chain" id="PRO_5047043287" evidence="5">
    <location>
        <begin position="33"/>
        <end position="516"/>
    </location>
</feature>
<dbReference type="Gene3D" id="3.40.190.10">
    <property type="entry name" value="Periplasmic binding protein-like II"/>
    <property type="match status" value="1"/>
</dbReference>
<keyword evidence="3" id="KW-0813">Transport</keyword>
<dbReference type="PANTHER" id="PTHR30290:SF10">
    <property type="entry name" value="PERIPLASMIC OLIGOPEPTIDE-BINDING PROTEIN-RELATED"/>
    <property type="match status" value="1"/>
</dbReference>
<dbReference type="PROSITE" id="PS51318">
    <property type="entry name" value="TAT"/>
    <property type="match status" value="1"/>
</dbReference>
<feature type="domain" description="Solute-binding protein family 5" evidence="6">
    <location>
        <begin position="89"/>
        <end position="420"/>
    </location>
</feature>
<evidence type="ECO:0000313" key="7">
    <source>
        <dbReference type="EMBL" id="BCQ35061.1"/>
    </source>
</evidence>
<keyword evidence="8" id="KW-1185">Reference proteome</keyword>